<protein>
    <submittedName>
        <fullName evidence="2">Uncharacterized protein</fullName>
    </submittedName>
</protein>
<keyword evidence="3" id="KW-1185">Reference proteome</keyword>
<proteinExistence type="predicted"/>
<sequence>MLTSSRILQKRDTFVYHSLERGGYIRPSSVEGKARKGGGGWVHRIKSAPPSLPFDFAPEEKRHSPKTPPPLHPQPLALNQIFLGKGSHTQTCAWERSLAGSFCVPIAFAGNLVTLMNSKSISTVRRRQTRLWVVTAILLGKYPGECYPAERKKILPCLVAVYAGRSQLGIACQLLCIFGDSN</sequence>
<dbReference type="Proteomes" id="UP001054837">
    <property type="component" value="Unassembled WGS sequence"/>
</dbReference>
<comment type="caution">
    <text evidence="2">The sequence shown here is derived from an EMBL/GenBank/DDBJ whole genome shotgun (WGS) entry which is preliminary data.</text>
</comment>
<organism evidence="2 3">
    <name type="scientific">Caerostris darwini</name>
    <dbReference type="NCBI Taxonomy" id="1538125"/>
    <lineage>
        <taxon>Eukaryota</taxon>
        <taxon>Metazoa</taxon>
        <taxon>Ecdysozoa</taxon>
        <taxon>Arthropoda</taxon>
        <taxon>Chelicerata</taxon>
        <taxon>Arachnida</taxon>
        <taxon>Araneae</taxon>
        <taxon>Araneomorphae</taxon>
        <taxon>Entelegynae</taxon>
        <taxon>Araneoidea</taxon>
        <taxon>Araneidae</taxon>
        <taxon>Caerostris</taxon>
    </lineage>
</organism>
<evidence type="ECO:0000256" key="1">
    <source>
        <dbReference type="SAM" id="MobiDB-lite"/>
    </source>
</evidence>
<reference evidence="2 3" key="1">
    <citation type="submission" date="2021-06" db="EMBL/GenBank/DDBJ databases">
        <title>Caerostris darwini draft genome.</title>
        <authorList>
            <person name="Kono N."/>
            <person name="Arakawa K."/>
        </authorList>
    </citation>
    <scope>NUCLEOTIDE SEQUENCE [LARGE SCALE GENOMIC DNA]</scope>
</reference>
<evidence type="ECO:0000313" key="3">
    <source>
        <dbReference type="Proteomes" id="UP001054837"/>
    </source>
</evidence>
<name>A0AAV4RFF9_9ARAC</name>
<accession>A0AAV4RFF9</accession>
<evidence type="ECO:0000313" key="2">
    <source>
        <dbReference type="EMBL" id="GIY21053.1"/>
    </source>
</evidence>
<dbReference type="AlphaFoldDB" id="A0AAV4RFF9"/>
<dbReference type="EMBL" id="BPLQ01006245">
    <property type="protein sequence ID" value="GIY21053.1"/>
    <property type="molecule type" value="Genomic_DNA"/>
</dbReference>
<gene>
    <name evidence="2" type="ORF">CDAR_42141</name>
</gene>
<feature type="region of interest" description="Disordered" evidence="1">
    <location>
        <begin position="52"/>
        <end position="71"/>
    </location>
</feature>